<dbReference type="InterPro" id="IPR001633">
    <property type="entry name" value="EAL_dom"/>
</dbReference>
<dbReference type="SUPFAM" id="SSF55781">
    <property type="entry name" value="GAF domain-like"/>
    <property type="match status" value="1"/>
</dbReference>
<dbReference type="InterPro" id="IPR043128">
    <property type="entry name" value="Rev_trsase/Diguanyl_cyclase"/>
</dbReference>
<dbReference type="Gene3D" id="3.30.450.20">
    <property type="entry name" value="PAS domain"/>
    <property type="match status" value="2"/>
</dbReference>
<dbReference type="CDD" id="cd00130">
    <property type="entry name" value="PAS"/>
    <property type="match status" value="1"/>
</dbReference>
<evidence type="ECO:0000313" key="6">
    <source>
        <dbReference type="EMBL" id="OQW89080.1"/>
    </source>
</evidence>
<feature type="domain" description="PAS" evidence="2">
    <location>
        <begin position="357"/>
        <end position="426"/>
    </location>
</feature>
<dbReference type="GO" id="GO:0071732">
    <property type="term" value="P:cellular response to nitric oxide"/>
    <property type="evidence" value="ECO:0007669"/>
    <property type="project" value="UniProtKB-ARBA"/>
</dbReference>
<dbReference type="NCBIfam" id="TIGR00254">
    <property type="entry name" value="GGDEF"/>
    <property type="match status" value="1"/>
</dbReference>
<dbReference type="Gene3D" id="3.30.70.270">
    <property type="match status" value="1"/>
</dbReference>
<dbReference type="NCBIfam" id="TIGR00229">
    <property type="entry name" value="sensory_box"/>
    <property type="match status" value="1"/>
</dbReference>
<dbReference type="SMART" id="SM00091">
    <property type="entry name" value="PAS"/>
    <property type="match status" value="2"/>
</dbReference>
<dbReference type="FunFam" id="3.20.20.450:FF:000001">
    <property type="entry name" value="Cyclic di-GMP phosphodiesterase yahA"/>
    <property type="match status" value="1"/>
</dbReference>
<evidence type="ECO:0000259" key="4">
    <source>
        <dbReference type="PROSITE" id="PS50883"/>
    </source>
</evidence>
<comment type="caution">
    <text evidence="6">The sequence shown here is derived from an EMBL/GenBank/DDBJ whole genome shotgun (WGS) entry which is preliminary data.</text>
</comment>
<dbReference type="AlphaFoldDB" id="A0A1W9KWQ2"/>
<dbReference type="Pfam" id="PF00563">
    <property type="entry name" value="EAL"/>
    <property type="match status" value="1"/>
</dbReference>
<dbReference type="Pfam" id="PF00990">
    <property type="entry name" value="GGDEF"/>
    <property type="match status" value="1"/>
</dbReference>
<evidence type="ECO:0000259" key="5">
    <source>
        <dbReference type="PROSITE" id="PS50887"/>
    </source>
</evidence>
<dbReference type="InterPro" id="IPR035965">
    <property type="entry name" value="PAS-like_dom_sf"/>
</dbReference>
<dbReference type="PROSITE" id="PS50883">
    <property type="entry name" value="EAL"/>
    <property type="match status" value="1"/>
</dbReference>
<comment type="catalytic activity">
    <reaction evidence="1">
        <text>3',3'-c-di-GMP + H2O = 5'-phosphoguanylyl(3'-&gt;5')guanosine + H(+)</text>
        <dbReference type="Rhea" id="RHEA:24902"/>
        <dbReference type="ChEBI" id="CHEBI:15377"/>
        <dbReference type="ChEBI" id="CHEBI:15378"/>
        <dbReference type="ChEBI" id="CHEBI:58754"/>
        <dbReference type="ChEBI" id="CHEBI:58805"/>
        <dbReference type="EC" id="3.1.4.52"/>
    </reaction>
    <physiologicalReaction direction="left-to-right" evidence="1">
        <dbReference type="Rhea" id="RHEA:24903"/>
    </physiologicalReaction>
</comment>
<dbReference type="SUPFAM" id="SSF55785">
    <property type="entry name" value="PYP-like sensor domain (PAS domain)"/>
    <property type="match status" value="2"/>
</dbReference>
<dbReference type="InterPro" id="IPR029787">
    <property type="entry name" value="Nucleotide_cyclase"/>
</dbReference>
<dbReference type="InterPro" id="IPR029016">
    <property type="entry name" value="GAF-like_dom_sf"/>
</dbReference>
<evidence type="ECO:0000259" key="2">
    <source>
        <dbReference type="PROSITE" id="PS50112"/>
    </source>
</evidence>
<dbReference type="InterPro" id="IPR013656">
    <property type="entry name" value="PAS_4"/>
</dbReference>
<dbReference type="Proteomes" id="UP000192505">
    <property type="component" value="Unassembled WGS sequence"/>
</dbReference>
<dbReference type="PROSITE" id="PS50113">
    <property type="entry name" value="PAC"/>
    <property type="match status" value="1"/>
</dbReference>
<dbReference type="InterPro" id="IPR000160">
    <property type="entry name" value="GGDEF_dom"/>
</dbReference>
<dbReference type="SUPFAM" id="SSF141868">
    <property type="entry name" value="EAL domain-like"/>
    <property type="match status" value="1"/>
</dbReference>
<dbReference type="InterPro" id="IPR000014">
    <property type="entry name" value="PAS"/>
</dbReference>
<dbReference type="Gene3D" id="3.30.450.40">
    <property type="match status" value="1"/>
</dbReference>
<dbReference type="InterPro" id="IPR035919">
    <property type="entry name" value="EAL_sf"/>
</dbReference>
<protein>
    <submittedName>
        <fullName evidence="6">Bifunctional diguanylate cyclase/phosphodiesterase</fullName>
    </submittedName>
</protein>
<evidence type="ECO:0000313" key="7">
    <source>
        <dbReference type="Proteomes" id="UP000192505"/>
    </source>
</evidence>
<dbReference type="GO" id="GO:0006355">
    <property type="term" value="P:regulation of DNA-templated transcription"/>
    <property type="evidence" value="ECO:0007669"/>
    <property type="project" value="InterPro"/>
</dbReference>
<dbReference type="SMART" id="SM00267">
    <property type="entry name" value="GGDEF"/>
    <property type="match status" value="1"/>
</dbReference>
<dbReference type="Gene3D" id="3.20.20.450">
    <property type="entry name" value="EAL domain"/>
    <property type="match status" value="1"/>
</dbReference>
<proteinExistence type="predicted"/>
<dbReference type="PROSITE" id="PS50887">
    <property type="entry name" value="GGDEF"/>
    <property type="match status" value="1"/>
</dbReference>
<dbReference type="Pfam" id="PF13185">
    <property type="entry name" value="GAF_2"/>
    <property type="match status" value="1"/>
</dbReference>
<dbReference type="EMBL" id="MTEI01000002">
    <property type="protein sequence ID" value="OQW89080.1"/>
    <property type="molecule type" value="Genomic_DNA"/>
</dbReference>
<organism evidence="6 7">
    <name type="scientific">Rhodoferax ferrireducens</name>
    <dbReference type="NCBI Taxonomy" id="192843"/>
    <lineage>
        <taxon>Bacteria</taxon>
        <taxon>Pseudomonadati</taxon>
        <taxon>Pseudomonadota</taxon>
        <taxon>Betaproteobacteria</taxon>
        <taxon>Burkholderiales</taxon>
        <taxon>Comamonadaceae</taxon>
        <taxon>Rhodoferax</taxon>
    </lineage>
</organism>
<dbReference type="InterPro" id="IPR000700">
    <property type="entry name" value="PAS-assoc_C"/>
</dbReference>
<dbReference type="CDD" id="cd01949">
    <property type="entry name" value="GGDEF"/>
    <property type="match status" value="1"/>
</dbReference>
<feature type="domain" description="EAL" evidence="4">
    <location>
        <begin position="654"/>
        <end position="908"/>
    </location>
</feature>
<dbReference type="InterPro" id="IPR012226">
    <property type="entry name" value="Diguanyl_cyclase/Pdiesterase"/>
</dbReference>
<dbReference type="Pfam" id="PF00989">
    <property type="entry name" value="PAS"/>
    <property type="match status" value="1"/>
</dbReference>
<evidence type="ECO:0000259" key="3">
    <source>
        <dbReference type="PROSITE" id="PS50113"/>
    </source>
</evidence>
<dbReference type="InterPro" id="IPR013767">
    <property type="entry name" value="PAS_fold"/>
</dbReference>
<dbReference type="CDD" id="cd01948">
    <property type="entry name" value="EAL"/>
    <property type="match status" value="1"/>
</dbReference>
<evidence type="ECO:0000256" key="1">
    <source>
        <dbReference type="ARBA" id="ARBA00051114"/>
    </source>
</evidence>
<dbReference type="SUPFAM" id="SSF55073">
    <property type="entry name" value="Nucleotide cyclase"/>
    <property type="match status" value="1"/>
</dbReference>
<dbReference type="PIRSF" id="PIRSF005925">
    <property type="entry name" value="Dos"/>
    <property type="match status" value="1"/>
</dbReference>
<name>A0A1W9KWQ2_9BURK</name>
<dbReference type="SMART" id="SM00052">
    <property type="entry name" value="EAL"/>
    <property type="match status" value="1"/>
</dbReference>
<sequence length="911" mass="100707">MVLAIKVRRIVDLPQKRAENVAAAMRNVIDPQTLHPVKGGRAAPISGGGRGSHSLATLAALPDLLFEVDLDGRYLDYHSPRTELLAAPAEALLGKTLHDTLPAATADACLVALHEANANNFSWGHRIELVLPTGASWFEWSVSRKDNGPGQSVSFVVLSRDVTRHMLEQRKLQRLTQMYAASSQCNQAIVRCQSEQELFPIICADAVKSGGMKMAWIGLPDPLTGQIKPVASAGEGTDYLRDLLITSDSGAPCGQGPSGIALRQDQPYWCQDFLMDPVTQAWHALARQYGWGALAVLPLHRGGQVVGLMSVYASEAHAFDDAVRSLLTDMVRGISYALERFADELSRAQVQTKLRESEERYHKAFDTSPDAVNITRRTDGLYLDVNAGFERLTGWRRDESVGKTSVELNLWANPKDRQRMVEALQNEGRCTNLEVDFVKKNGDIIHGLISAESVQFDNVDCLLTITRDITEHKRSQERITQLAHFDQLTGLPNRSQLQARFEFVRQLAQRSGESLALMFLDLDHFKNVNDTLGHSIGDCLLVQVAKRLVSTLCAGDTLSRMGGDEFILLLPSATEESAGQMAMKLLAVMAEPFRVESYELVSTLSIGIAVYPHDGLDFETLSKNADTAMYRVKQASHNNFCFFAQEMQSHSARTLRLSNALHFALERGELSLHYQPQISLQDGRMVGAEALIRWQHPELGPVSPTEFIRIAEDNGQILAIGEWVLRSAVGQLKRWLDAGMHPIVVSVNLSAVQFRHPNLLAMVTQILDEVGLPPQYLELELTEAMAMDQPVAAIALMNQLHESGIRLSIDDFGTGYSSLSYLKKFNVSKLKIDQSFVHDISDNPDDKAIVTAIINLATSLGLKTIAEGVETAAQLAFLRLQGCDEVQGYYFSKPLPVDAFEAFVRNQRLTC</sequence>
<dbReference type="PANTHER" id="PTHR44757">
    <property type="entry name" value="DIGUANYLATE CYCLASE DGCP"/>
    <property type="match status" value="1"/>
</dbReference>
<dbReference type="PANTHER" id="PTHR44757:SF2">
    <property type="entry name" value="BIOFILM ARCHITECTURE MAINTENANCE PROTEIN MBAA"/>
    <property type="match status" value="1"/>
</dbReference>
<dbReference type="InterPro" id="IPR003018">
    <property type="entry name" value="GAF"/>
</dbReference>
<dbReference type="GO" id="GO:0071111">
    <property type="term" value="F:cyclic-guanylate-specific phosphodiesterase activity"/>
    <property type="evidence" value="ECO:0007669"/>
    <property type="project" value="UniProtKB-EC"/>
</dbReference>
<feature type="domain" description="GGDEF" evidence="5">
    <location>
        <begin position="513"/>
        <end position="645"/>
    </location>
</feature>
<dbReference type="Pfam" id="PF08448">
    <property type="entry name" value="PAS_4"/>
    <property type="match status" value="1"/>
</dbReference>
<feature type="domain" description="PAC" evidence="3">
    <location>
        <begin position="431"/>
        <end position="481"/>
    </location>
</feature>
<accession>A0A1W9KWQ2</accession>
<dbReference type="FunFam" id="3.30.70.270:FF:000001">
    <property type="entry name" value="Diguanylate cyclase domain protein"/>
    <property type="match status" value="1"/>
</dbReference>
<reference evidence="6 7" key="1">
    <citation type="submission" date="2017-01" db="EMBL/GenBank/DDBJ databases">
        <title>Novel large sulfur bacteria in the metagenomes of groundwater-fed chemosynthetic microbial mats in the Lake Huron basin.</title>
        <authorList>
            <person name="Sharrar A.M."/>
            <person name="Flood B.E."/>
            <person name="Bailey J.V."/>
            <person name="Jones D.S."/>
            <person name="Biddanda B."/>
            <person name="Ruberg S.A."/>
            <person name="Marcus D.N."/>
            <person name="Dick G.J."/>
        </authorList>
    </citation>
    <scope>NUCLEOTIDE SEQUENCE [LARGE SCALE GENOMIC DNA]</scope>
    <source>
        <strain evidence="6">A7</strain>
    </source>
</reference>
<gene>
    <name evidence="6" type="ORF">BWK72_03670</name>
</gene>
<dbReference type="InterPro" id="IPR052155">
    <property type="entry name" value="Biofilm_reg_signaling"/>
</dbReference>
<dbReference type="PROSITE" id="PS50112">
    <property type="entry name" value="PAS"/>
    <property type="match status" value="1"/>
</dbReference>